<sequence length="209" mass="23853">MKSIVVDGSSVEEAVQNALKKLGVTREQVEVNVLEEGSRGLFGLIGGKQASVSVTLKVTPEQLIKDFLDEVIEAMGLETEYTVFLDDGYWYVDFTGKDVRFIIGRRGKTLNSLQMLTNMAVNRKLEERARIIIDAEGYRSRREQSLRRLAQKTAERVRRTKANVMLEPMTPQERRIIHLELQNNEWVSTTSRGDDPYRKVVICYKSRGA</sequence>
<evidence type="ECO:0000256" key="1">
    <source>
        <dbReference type="ARBA" id="ARBA00022490"/>
    </source>
</evidence>
<comment type="subcellular location">
    <subcellularLocation>
        <location evidence="6">Cytoplasm</location>
    </subcellularLocation>
</comment>
<feature type="region of interest" description="Jag_N domain" evidence="6">
    <location>
        <begin position="5"/>
        <end position="55"/>
    </location>
</feature>
<protein>
    <recommendedName>
        <fullName evidence="6">RNA-binding protein KhpB</fullName>
    </recommendedName>
    <alternativeName>
        <fullName evidence="6">RNA-binding protein EloR</fullName>
    </alternativeName>
</protein>
<dbReference type="RefSeq" id="WP_044663880.1">
    <property type="nucleotide sequence ID" value="NZ_CDRZ01000013.1"/>
</dbReference>
<dbReference type="SMART" id="SM01245">
    <property type="entry name" value="Jag_N"/>
    <property type="match status" value="1"/>
</dbReference>
<dbReference type="HAMAP" id="MF_00867">
    <property type="entry name" value="KhpB"/>
    <property type="match status" value="1"/>
</dbReference>
<evidence type="ECO:0000256" key="5">
    <source>
        <dbReference type="ARBA" id="ARBA00023316"/>
    </source>
</evidence>
<keyword evidence="2 6" id="KW-0694">RNA-binding</keyword>
<dbReference type="InterPro" id="IPR032782">
    <property type="entry name" value="KhpB_N"/>
</dbReference>
<dbReference type="GO" id="GO:0008360">
    <property type="term" value="P:regulation of cell shape"/>
    <property type="evidence" value="ECO:0007669"/>
    <property type="project" value="UniProtKB-KW"/>
</dbReference>
<dbReference type="Gene3D" id="3.30.30.80">
    <property type="entry name" value="probable RNA-binding protein from clostridium symbiosum atcc 14940"/>
    <property type="match status" value="1"/>
</dbReference>
<gene>
    <name evidence="8" type="primary">jag</name>
    <name evidence="6" type="synonym">eloR</name>
    <name evidence="6" type="synonym">khpB</name>
    <name evidence="8" type="ORF">SSCH_110027</name>
</gene>
<dbReference type="NCBIfam" id="NF041568">
    <property type="entry name" value="Jag_EloR"/>
    <property type="match status" value="1"/>
</dbReference>
<evidence type="ECO:0000256" key="3">
    <source>
        <dbReference type="ARBA" id="ARBA00022960"/>
    </source>
</evidence>
<dbReference type="InterPro" id="IPR015946">
    <property type="entry name" value="KH_dom-like_a/b"/>
</dbReference>
<name>A0A0B7MAJ0_9FIRM</name>
<dbReference type="OrthoDB" id="9794483at2"/>
<keyword evidence="3 6" id="KW-0133">Cell shape</keyword>
<dbReference type="CDD" id="cd02644">
    <property type="entry name" value="R3H_jag"/>
    <property type="match status" value="1"/>
</dbReference>
<keyword evidence="9" id="KW-1185">Reference proteome</keyword>
<dbReference type="GO" id="GO:0071555">
    <property type="term" value="P:cell wall organization"/>
    <property type="evidence" value="ECO:0007669"/>
    <property type="project" value="UniProtKB-KW"/>
</dbReference>
<dbReference type="Gene3D" id="3.30.1370.50">
    <property type="entry name" value="R3H-like domain"/>
    <property type="match status" value="1"/>
</dbReference>
<dbReference type="InterPro" id="IPR038008">
    <property type="entry name" value="Jag_KH"/>
</dbReference>
<keyword evidence="4 6" id="KW-0143">Chaperone</keyword>
<organism evidence="8 9">
    <name type="scientific">Syntrophaceticus schinkii</name>
    <dbReference type="NCBI Taxonomy" id="499207"/>
    <lineage>
        <taxon>Bacteria</taxon>
        <taxon>Bacillati</taxon>
        <taxon>Bacillota</taxon>
        <taxon>Clostridia</taxon>
        <taxon>Thermoanaerobacterales</taxon>
        <taxon>Thermoanaerobacterales Family III. Incertae Sedis</taxon>
        <taxon>Syntrophaceticus</taxon>
    </lineage>
</organism>
<keyword evidence="5 6" id="KW-0961">Cell wall biogenesis/degradation</keyword>
<evidence type="ECO:0000256" key="2">
    <source>
        <dbReference type="ARBA" id="ARBA00022884"/>
    </source>
</evidence>
<proteinExistence type="inferred from homology"/>
<dbReference type="InterPro" id="IPR034079">
    <property type="entry name" value="R3H_KhpB"/>
</dbReference>
<dbReference type="PANTHER" id="PTHR35800">
    <property type="entry name" value="PROTEIN JAG"/>
    <property type="match status" value="1"/>
</dbReference>
<dbReference type="InterPro" id="IPR039247">
    <property type="entry name" value="KhpB"/>
</dbReference>
<dbReference type="GO" id="GO:0009252">
    <property type="term" value="P:peptidoglycan biosynthetic process"/>
    <property type="evidence" value="ECO:0007669"/>
    <property type="project" value="UniProtKB-UniRule"/>
</dbReference>
<dbReference type="GO" id="GO:0003723">
    <property type="term" value="F:RNA binding"/>
    <property type="evidence" value="ECO:0007669"/>
    <property type="project" value="UniProtKB-UniRule"/>
</dbReference>
<dbReference type="AlphaFoldDB" id="A0A0B7MAJ0"/>
<dbReference type="PANTHER" id="PTHR35800:SF1">
    <property type="entry name" value="RNA-BINDING PROTEIN KHPB"/>
    <property type="match status" value="1"/>
</dbReference>
<comment type="subunit">
    <text evidence="6">Forms a complex with KhpA.</text>
</comment>
<reference evidence="9" key="1">
    <citation type="submission" date="2015-01" db="EMBL/GenBank/DDBJ databases">
        <authorList>
            <person name="Manzoor Shahid"/>
            <person name="Zubair Saima"/>
        </authorList>
    </citation>
    <scope>NUCLEOTIDE SEQUENCE [LARGE SCALE GENOMIC DNA]</scope>
    <source>
        <strain evidence="9">Sp3</strain>
    </source>
</reference>
<dbReference type="InterPro" id="IPR036867">
    <property type="entry name" value="R3H_dom_sf"/>
</dbReference>
<keyword evidence="1 6" id="KW-0963">Cytoplasm</keyword>
<dbReference type="InterPro" id="IPR001374">
    <property type="entry name" value="R3H_dom"/>
</dbReference>
<dbReference type="Pfam" id="PF01424">
    <property type="entry name" value="R3H"/>
    <property type="match status" value="1"/>
</dbReference>
<evidence type="ECO:0000313" key="8">
    <source>
        <dbReference type="EMBL" id="CEO87524.1"/>
    </source>
</evidence>
<dbReference type="Proteomes" id="UP000046155">
    <property type="component" value="Unassembled WGS sequence"/>
</dbReference>
<accession>A0A0B7MAJ0</accession>
<dbReference type="EMBL" id="CDRZ01000013">
    <property type="protein sequence ID" value="CEO87524.1"/>
    <property type="molecule type" value="Genomic_DNA"/>
</dbReference>
<dbReference type="GO" id="GO:0005737">
    <property type="term" value="C:cytoplasm"/>
    <property type="evidence" value="ECO:0007669"/>
    <property type="project" value="UniProtKB-SubCell"/>
</dbReference>
<comment type="similarity">
    <text evidence="6">Belongs to the KhpB RNA-binding protein family.</text>
</comment>
<evidence type="ECO:0000256" key="4">
    <source>
        <dbReference type="ARBA" id="ARBA00023186"/>
    </source>
</evidence>
<dbReference type="Gene3D" id="3.30.300.20">
    <property type="match status" value="1"/>
</dbReference>
<comment type="domain">
    <text evidence="6">Has an N-terminal Jag-N domain and 2 RNA-binding domains (KH and R3H).</text>
</comment>
<dbReference type="InterPro" id="IPR038247">
    <property type="entry name" value="Jag_N_dom_sf"/>
</dbReference>
<dbReference type="SUPFAM" id="SSF82708">
    <property type="entry name" value="R3H domain"/>
    <property type="match status" value="1"/>
</dbReference>
<dbReference type="SMART" id="SM00393">
    <property type="entry name" value="R3H"/>
    <property type="match status" value="1"/>
</dbReference>
<dbReference type="PROSITE" id="PS51061">
    <property type="entry name" value="R3H"/>
    <property type="match status" value="1"/>
</dbReference>
<feature type="domain" description="R3H" evidence="7">
    <location>
        <begin position="140"/>
        <end position="206"/>
    </location>
</feature>
<dbReference type="Pfam" id="PF14804">
    <property type="entry name" value="Jag_N"/>
    <property type="match status" value="1"/>
</dbReference>
<comment type="function">
    <text evidence="6">A probable RNA chaperone. Forms a complex with KhpA which binds to cellular RNA and controls its expression. Plays a role in peptidoglycan (PG) homeostasis and cell length regulation.</text>
</comment>
<dbReference type="CDD" id="cd02414">
    <property type="entry name" value="KH-II_Jag"/>
    <property type="match status" value="1"/>
</dbReference>
<dbReference type="Pfam" id="PF13083">
    <property type="entry name" value="KH_KhpA-B"/>
    <property type="match status" value="1"/>
</dbReference>
<evidence type="ECO:0000256" key="6">
    <source>
        <dbReference type="HAMAP-Rule" id="MF_00867"/>
    </source>
</evidence>
<evidence type="ECO:0000259" key="7">
    <source>
        <dbReference type="PROSITE" id="PS51061"/>
    </source>
</evidence>
<evidence type="ECO:0000313" key="9">
    <source>
        <dbReference type="Proteomes" id="UP000046155"/>
    </source>
</evidence>